<keyword evidence="5" id="KW-1185">Reference proteome</keyword>
<protein>
    <recommendedName>
        <fullName evidence="3">C2H2-type domain-containing protein</fullName>
    </recommendedName>
</protein>
<feature type="region of interest" description="Disordered" evidence="2">
    <location>
        <begin position="19"/>
        <end position="40"/>
    </location>
</feature>
<feature type="compositionally biased region" description="Polar residues" evidence="2">
    <location>
        <begin position="66"/>
        <end position="108"/>
    </location>
</feature>
<keyword evidence="1" id="KW-0479">Metal-binding</keyword>
<feature type="compositionally biased region" description="Basic and acidic residues" evidence="2">
    <location>
        <begin position="426"/>
        <end position="435"/>
    </location>
</feature>
<reference evidence="4 5" key="1">
    <citation type="journal article" date="2019" name="Front. Genet.">
        <title>Whole-Genome Sequencing of the Opportunistic Yeast Pathogen Candida inconspicua Uncovers Its Hybrid Origin.</title>
        <authorList>
            <person name="Mixao V."/>
            <person name="Hansen A.P."/>
            <person name="Saus E."/>
            <person name="Boekhout T."/>
            <person name="Lass-Florl C."/>
            <person name="Gabaldon T."/>
        </authorList>
    </citation>
    <scope>NUCLEOTIDE SEQUENCE [LARGE SCALE GENOMIC DNA]</scope>
    <source>
        <strain evidence="4 5">CBS 180</strain>
    </source>
</reference>
<evidence type="ECO:0000313" key="4">
    <source>
        <dbReference type="EMBL" id="TID29742.1"/>
    </source>
</evidence>
<keyword evidence="1" id="KW-0862">Zinc</keyword>
<feature type="domain" description="C2H2-type" evidence="3">
    <location>
        <begin position="488"/>
        <end position="524"/>
    </location>
</feature>
<name>A0A4T0X4A5_9ASCO</name>
<gene>
    <name evidence="4" type="ORF">CANINC_001660</name>
</gene>
<evidence type="ECO:0000256" key="1">
    <source>
        <dbReference type="PROSITE-ProRule" id="PRU00042"/>
    </source>
</evidence>
<dbReference type="InterPro" id="IPR013087">
    <property type="entry name" value="Znf_C2H2_type"/>
</dbReference>
<proteinExistence type="predicted"/>
<feature type="compositionally biased region" description="Acidic residues" evidence="2">
    <location>
        <begin position="266"/>
        <end position="284"/>
    </location>
</feature>
<organism evidence="4 5">
    <name type="scientific">Pichia inconspicua</name>
    <dbReference type="NCBI Taxonomy" id="52247"/>
    <lineage>
        <taxon>Eukaryota</taxon>
        <taxon>Fungi</taxon>
        <taxon>Dikarya</taxon>
        <taxon>Ascomycota</taxon>
        <taxon>Saccharomycotina</taxon>
        <taxon>Pichiomycetes</taxon>
        <taxon>Pichiales</taxon>
        <taxon>Pichiaceae</taxon>
        <taxon>Pichia</taxon>
    </lineage>
</organism>
<dbReference type="STRING" id="52247.A0A4T0X4A5"/>
<feature type="compositionally biased region" description="Low complexity" evidence="2">
    <location>
        <begin position="24"/>
        <end position="40"/>
    </location>
</feature>
<evidence type="ECO:0000256" key="2">
    <source>
        <dbReference type="SAM" id="MobiDB-lite"/>
    </source>
</evidence>
<dbReference type="Proteomes" id="UP000307173">
    <property type="component" value="Unassembled WGS sequence"/>
</dbReference>
<feature type="compositionally biased region" description="Basic residues" evidence="2">
    <location>
        <begin position="441"/>
        <end position="451"/>
    </location>
</feature>
<dbReference type="AlphaFoldDB" id="A0A4T0X4A5"/>
<feature type="region of interest" description="Disordered" evidence="2">
    <location>
        <begin position="426"/>
        <end position="480"/>
    </location>
</feature>
<feature type="region of interest" description="Disordered" evidence="2">
    <location>
        <begin position="266"/>
        <end position="300"/>
    </location>
</feature>
<feature type="region of interest" description="Disordered" evidence="2">
    <location>
        <begin position="368"/>
        <end position="400"/>
    </location>
</feature>
<keyword evidence="1" id="KW-0863">Zinc-finger</keyword>
<feature type="compositionally biased region" description="Acidic residues" evidence="2">
    <location>
        <begin position="368"/>
        <end position="387"/>
    </location>
</feature>
<comment type="caution">
    <text evidence="4">The sequence shown here is derived from an EMBL/GenBank/DDBJ whole genome shotgun (WGS) entry which is preliminary data.</text>
</comment>
<feature type="region of interest" description="Disordered" evidence="2">
    <location>
        <begin position="56"/>
        <end position="119"/>
    </location>
</feature>
<dbReference type="EMBL" id="SELW01000262">
    <property type="protein sequence ID" value="TID29742.1"/>
    <property type="molecule type" value="Genomic_DNA"/>
</dbReference>
<sequence length="629" mass="72472">MTTALTRSITENMEEDLYAPVSEISQTQQQSQPQPQINRSQSQNDYLQYLSLPNMSQDSLPRYQDSENNINSASDHIPSNQHMESNESHQIGQNEQSNAINNNGTNFGENDDAVYNSYGNPNSFANNSLTQNLYNNLEDIDSSSNNFDYKDLINPQFTNASNNNNNNLNNGIDDLLSNSNSNNINYNQFTNNIHDDLKDDVLMIPQDNFYIYDQYDPQFVPEMMELELANKSFQHSNELNLFKANDVLYEFSDDEEDDDEIELQNKLDDDDMEMKFDDEDDDENSSPMSNNSASFDNSSPNELVFADNYLTSNDLELESDNRVSNSIYSLTIPNDLTSNNDIYLNSSQPFHALSPQPNFSTIELYNSEEEDVDREEEDEDEEEEDDRVLDNETPFNGSEDEDALEINDDIYTPLFHERRESVTAERCAIKKERSKSLKSSTKPKRIRRASNKHLSSTPMNLLRRPKVTPETNTSYETGIEDDDDKEEHICTIPNPKTGKPCLKKFSRPYDLVRHQNTIHASKRSFYRCMFCEDDLRRRNNMDSINEIVTACKYRNTKFSTENSESHVSSSHNVKKIKSGVLNNSGYLSNKTFSRCDALTRHLRFRHGLTNNQVNDAMAYAKKHVEYYDN</sequence>
<dbReference type="PROSITE" id="PS50157">
    <property type="entry name" value="ZINC_FINGER_C2H2_2"/>
    <property type="match status" value="1"/>
</dbReference>
<accession>A0A4T0X4A5</accession>
<dbReference type="OrthoDB" id="7295497at2759"/>
<dbReference type="GO" id="GO:0008270">
    <property type="term" value="F:zinc ion binding"/>
    <property type="evidence" value="ECO:0007669"/>
    <property type="project" value="UniProtKB-KW"/>
</dbReference>
<evidence type="ECO:0000313" key="5">
    <source>
        <dbReference type="Proteomes" id="UP000307173"/>
    </source>
</evidence>
<evidence type="ECO:0000259" key="3">
    <source>
        <dbReference type="PROSITE" id="PS50157"/>
    </source>
</evidence>